<reference evidence="2" key="1">
    <citation type="submission" date="2020-03" db="EMBL/GenBank/DDBJ databases">
        <title>A high-quality chromosome-level genome assembly of a woody plant with both climbing and erect habits, Rhamnella rubrinervis.</title>
        <authorList>
            <person name="Lu Z."/>
            <person name="Yang Y."/>
            <person name="Zhu X."/>
            <person name="Sun Y."/>
        </authorList>
    </citation>
    <scope>NUCLEOTIDE SEQUENCE</scope>
    <source>
        <strain evidence="2">BYM</strain>
        <tissue evidence="2">Leaf</tissue>
    </source>
</reference>
<gene>
    <name evidence="2" type="ORF">FNV43_RR15829</name>
</gene>
<dbReference type="Proteomes" id="UP000796880">
    <property type="component" value="Unassembled WGS sequence"/>
</dbReference>
<feature type="region of interest" description="Disordered" evidence="1">
    <location>
        <begin position="9"/>
        <end position="41"/>
    </location>
</feature>
<evidence type="ECO:0000313" key="2">
    <source>
        <dbReference type="EMBL" id="KAF3441914.1"/>
    </source>
</evidence>
<proteinExistence type="predicted"/>
<sequence length="84" mass="9608">MEHFQEKYFNEEPLPVPLSQLHVPSTKNEHDEDSPGGWYDYNEMDSDSDFEDFGPVNVTTTSTDFVFGGLFILKPTACFLLGVW</sequence>
<comment type="caution">
    <text evidence="2">The sequence shown here is derived from an EMBL/GenBank/DDBJ whole genome shotgun (WGS) entry which is preliminary data.</text>
</comment>
<name>A0A8K0E9M5_9ROSA</name>
<protein>
    <submittedName>
        <fullName evidence="2">Uncharacterized protein</fullName>
    </submittedName>
</protein>
<keyword evidence="3" id="KW-1185">Reference proteome</keyword>
<evidence type="ECO:0000313" key="3">
    <source>
        <dbReference type="Proteomes" id="UP000796880"/>
    </source>
</evidence>
<evidence type="ECO:0000256" key="1">
    <source>
        <dbReference type="SAM" id="MobiDB-lite"/>
    </source>
</evidence>
<accession>A0A8K0E9M5</accession>
<organism evidence="2 3">
    <name type="scientific">Rhamnella rubrinervis</name>
    <dbReference type="NCBI Taxonomy" id="2594499"/>
    <lineage>
        <taxon>Eukaryota</taxon>
        <taxon>Viridiplantae</taxon>
        <taxon>Streptophyta</taxon>
        <taxon>Embryophyta</taxon>
        <taxon>Tracheophyta</taxon>
        <taxon>Spermatophyta</taxon>
        <taxon>Magnoliopsida</taxon>
        <taxon>eudicotyledons</taxon>
        <taxon>Gunneridae</taxon>
        <taxon>Pentapetalae</taxon>
        <taxon>rosids</taxon>
        <taxon>fabids</taxon>
        <taxon>Rosales</taxon>
        <taxon>Rhamnaceae</taxon>
        <taxon>rhamnoid group</taxon>
        <taxon>Rhamneae</taxon>
        <taxon>Rhamnella</taxon>
    </lineage>
</organism>
<dbReference type="AlphaFoldDB" id="A0A8K0E9M5"/>
<dbReference type="OrthoDB" id="10550114at2759"/>
<dbReference type="EMBL" id="VOIH02000007">
    <property type="protein sequence ID" value="KAF3441914.1"/>
    <property type="molecule type" value="Genomic_DNA"/>
</dbReference>